<dbReference type="PANTHER" id="PTHR48105">
    <property type="entry name" value="THIOREDOXIN REDUCTASE 1-RELATED-RELATED"/>
    <property type="match status" value="1"/>
</dbReference>
<dbReference type="GO" id="GO:0016491">
    <property type="term" value="F:oxidoreductase activity"/>
    <property type="evidence" value="ECO:0007669"/>
    <property type="project" value="UniProtKB-KW"/>
</dbReference>
<evidence type="ECO:0000259" key="5">
    <source>
        <dbReference type="Pfam" id="PF07992"/>
    </source>
</evidence>
<dbReference type="Pfam" id="PF07992">
    <property type="entry name" value="Pyr_redox_2"/>
    <property type="match status" value="1"/>
</dbReference>
<dbReference type="InterPro" id="IPR023753">
    <property type="entry name" value="FAD/NAD-binding_dom"/>
</dbReference>
<protein>
    <recommendedName>
        <fullName evidence="1">Thioredoxin reductase</fullName>
    </recommendedName>
</protein>
<dbReference type="STRING" id="316055.RPE_3643"/>
<accession>Q07KG1</accession>
<evidence type="ECO:0000256" key="2">
    <source>
        <dbReference type="ARBA" id="ARBA00022630"/>
    </source>
</evidence>
<gene>
    <name evidence="6" type="ordered locus">RPE_3643</name>
</gene>
<proteinExistence type="predicted"/>
<dbReference type="Gene3D" id="3.50.50.60">
    <property type="entry name" value="FAD/NAD(P)-binding domain"/>
    <property type="match status" value="2"/>
</dbReference>
<feature type="domain" description="FAD/NAD(P)-binding" evidence="5">
    <location>
        <begin position="6"/>
        <end position="278"/>
    </location>
</feature>
<dbReference type="InterPro" id="IPR036188">
    <property type="entry name" value="FAD/NAD-bd_sf"/>
</dbReference>
<dbReference type="AlphaFoldDB" id="Q07KG1"/>
<feature type="region of interest" description="Disordered" evidence="4">
    <location>
        <begin position="296"/>
        <end position="321"/>
    </location>
</feature>
<dbReference type="InterPro" id="IPR050097">
    <property type="entry name" value="Ferredoxin-NADP_redctase_2"/>
</dbReference>
<dbReference type="eggNOG" id="COG0492">
    <property type="taxonomic scope" value="Bacteria"/>
</dbReference>
<feature type="compositionally biased region" description="Basic and acidic residues" evidence="4">
    <location>
        <begin position="304"/>
        <end position="321"/>
    </location>
</feature>
<dbReference type="EMBL" id="CP000463">
    <property type="protein sequence ID" value="ABJ07573.1"/>
    <property type="molecule type" value="Genomic_DNA"/>
</dbReference>
<dbReference type="PRINTS" id="PR00368">
    <property type="entry name" value="FADPNR"/>
</dbReference>
<dbReference type="SUPFAM" id="SSF51905">
    <property type="entry name" value="FAD/NAD(P)-binding domain"/>
    <property type="match status" value="2"/>
</dbReference>
<dbReference type="OrthoDB" id="9786503at2"/>
<evidence type="ECO:0000313" key="6">
    <source>
        <dbReference type="EMBL" id="ABJ07573.1"/>
    </source>
</evidence>
<keyword evidence="3" id="KW-0560">Oxidoreductase</keyword>
<reference evidence="6" key="1">
    <citation type="submission" date="2006-09" db="EMBL/GenBank/DDBJ databases">
        <title>Complete sequence of Rhodopseudomonas palustris BisA53.</title>
        <authorList>
            <consortium name="US DOE Joint Genome Institute"/>
            <person name="Copeland A."/>
            <person name="Lucas S."/>
            <person name="Lapidus A."/>
            <person name="Barry K."/>
            <person name="Detter J.C."/>
            <person name="Glavina del Rio T."/>
            <person name="Hammon N."/>
            <person name="Israni S."/>
            <person name="Dalin E."/>
            <person name="Tice H."/>
            <person name="Pitluck S."/>
            <person name="Chain P."/>
            <person name="Malfatti S."/>
            <person name="Shin M."/>
            <person name="Vergez L."/>
            <person name="Schmutz J."/>
            <person name="Larimer F."/>
            <person name="Land M."/>
            <person name="Hauser L."/>
            <person name="Pelletier D.A."/>
            <person name="Kyrpides N."/>
            <person name="Kim E."/>
            <person name="Harwood C.S."/>
            <person name="Oda Y."/>
            <person name="Richardson P."/>
        </authorList>
    </citation>
    <scope>NUCLEOTIDE SEQUENCE [LARGE SCALE GENOMIC DNA]</scope>
    <source>
        <strain evidence="6">BisA53</strain>
    </source>
</reference>
<name>Q07KG1_RHOP5</name>
<keyword evidence="2" id="KW-0285">Flavoprotein</keyword>
<dbReference type="KEGG" id="rpe:RPE_3643"/>
<evidence type="ECO:0000256" key="1">
    <source>
        <dbReference type="ARBA" id="ARBA00018719"/>
    </source>
</evidence>
<evidence type="ECO:0000256" key="4">
    <source>
        <dbReference type="SAM" id="MobiDB-lite"/>
    </source>
</evidence>
<dbReference type="HOGENOM" id="CLU_031864_5_0_5"/>
<dbReference type="PRINTS" id="PR00469">
    <property type="entry name" value="PNDRDTASEII"/>
</dbReference>
<sequence>MSDALDCLVIGGGPAGLTAAIYLARYHRNVVVFDAGHSRAKLIPESHNYPGFPGGISGQGLLKALAAQAGDYGVKIVASTVTSLTPTQPGFRVSADDRVVQARYVLLAAGIVDKHPQMNGLDRAIADGLVRYCPVCDAYEATDKRIAVFGAGADAASKAKFLRGYSASVTWLRPRDDRPVATMEADAGIAIVDGVSELKRSGSEIHAIANGKIHRFDIVYPALGCDVRATIATELGAATAESGCLKVDEHQRTSIEGLYAAGDVVSDLHQISVATGHAAIAATHIHKSLPALSRASRGGVNAHAPDRNPAHAKALGEHGRR</sequence>
<organism evidence="6">
    <name type="scientific">Rhodopseudomonas palustris (strain BisA53)</name>
    <dbReference type="NCBI Taxonomy" id="316055"/>
    <lineage>
        <taxon>Bacteria</taxon>
        <taxon>Pseudomonadati</taxon>
        <taxon>Pseudomonadota</taxon>
        <taxon>Alphaproteobacteria</taxon>
        <taxon>Hyphomicrobiales</taxon>
        <taxon>Nitrobacteraceae</taxon>
        <taxon>Rhodopseudomonas</taxon>
    </lineage>
</organism>
<evidence type="ECO:0000256" key="3">
    <source>
        <dbReference type="ARBA" id="ARBA00023002"/>
    </source>
</evidence>